<protein>
    <submittedName>
        <fullName evidence="2">Uncharacterized protein</fullName>
    </submittedName>
</protein>
<organism evidence="2 3">
    <name type="scientific">Rhizophagus irregularis</name>
    <dbReference type="NCBI Taxonomy" id="588596"/>
    <lineage>
        <taxon>Eukaryota</taxon>
        <taxon>Fungi</taxon>
        <taxon>Fungi incertae sedis</taxon>
        <taxon>Mucoromycota</taxon>
        <taxon>Glomeromycotina</taxon>
        <taxon>Glomeromycetes</taxon>
        <taxon>Glomerales</taxon>
        <taxon>Glomeraceae</taxon>
        <taxon>Rhizophagus</taxon>
    </lineage>
</organism>
<feature type="region of interest" description="Disordered" evidence="1">
    <location>
        <begin position="20"/>
        <end position="52"/>
    </location>
</feature>
<proteinExistence type="predicted"/>
<accession>A0A2N1MAB9</accession>
<feature type="compositionally biased region" description="Polar residues" evidence="1">
    <location>
        <begin position="31"/>
        <end position="49"/>
    </location>
</feature>
<dbReference type="EMBL" id="LLXL01003508">
    <property type="protein sequence ID" value="PKK58580.1"/>
    <property type="molecule type" value="Genomic_DNA"/>
</dbReference>
<sequence length="123" mass="13461">MFGDEYSEGVPNILHLSNIRREKTSSSSSSTVTNAITPRSHSLVKTNGNRPPGIYQSYKGKNSQEDNAPTLFDTISSVFTEIGIWPKNTNVRCWACTLPFTGLPVFVPTNIAVQCTGGKMRHG</sequence>
<evidence type="ECO:0000256" key="1">
    <source>
        <dbReference type="SAM" id="MobiDB-lite"/>
    </source>
</evidence>
<evidence type="ECO:0000313" key="3">
    <source>
        <dbReference type="Proteomes" id="UP000233469"/>
    </source>
</evidence>
<reference evidence="2 3" key="1">
    <citation type="submission" date="2016-04" db="EMBL/GenBank/DDBJ databases">
        <title>Genome analyses suggest a sexual origin of heterokaryosis in a supposedly ancient asexual fungus.</title>
        <authorList>
            <person name="Ropars J."/>
            <person name="Sedzielewska K."/>
            <person name="Noel J."/>
            <person name="Charron P."/>
            <person name="Farinelli L."/>
            <person name="Marton T."/>
            <person name="Kruger M."/>
            <person name="Pelin A."/>
            <person name="Brachmann A."/>
            <person name="Corradi N."/>
        </authorList>
    </citation>
    <scope>NUCLEOTIDE SEQUENCE [LARGE SCALE GENOMIC DNA]</scope>
    <source>
        <strain evidence="2 3">C2</strain>
    </source>
</reference>
<gene>
    <name evidence="2" type="ORF">RhiirC2_796084</name>
</gene>
<dbReference type="AlphaFoldDB" id="A0A2N1MAB9"/>
<reference evidence="2 3" key="2">
    <citation type="submission" date="2017-10" db="EMBL/GenBank/DDBJ databases">
        <title>Extensive intraspecific genome diversity in a model arbuscular mycorrhizal fungus.</title>
        <authorList>
            <person name="Chen E.C.H."/>
            <person name="Morin E."/>
            <person name="Baudet D."/>
            <person name="Noel J."/>
            <person name="Ndikumana S."/>
            <person name="Charron P."/>
            <person name="St-Onge C."/>
            <person name="Giorgi J."/>
            <person name="Grigoriev I.V."/>
            <person name="Roux C."/>
            <person name="Martin F.M."/>
            <person name="Corradi N."/>
        </authorList>
    </citation>
    <scope>NUCLEOTIDE SEQUENCE [LARGE SCALE GENOMIC DNA]</scope>
    <source>
        <strain evidence="2 3">C2</strain>
    </source>
</reference>
<dbReference type="VEuPathDB" id="FungiDB:FUN_020976"/>
<comment type="caution">
    <text evidence="2">The sequence shown here is derived from an EMBL/GenBank/DDBJ whole genome shotgun (WGS) entry which is preliminary data.</text>
</comment>
<evidence type="ECO:0000313" key="2">
    <source>
        <dbReference type="EMBL" id="PKK58580.1"/>
    </source>
</evidence>
<name>A0A2N1MAB9_9GLOM</name>
<dbReference type="Proteomes" id="UP000233469">
    <property type="component" value="Unassembled WGS sequence"/>
</dbReference>